<dbReference type="Pfam" id="PF11300">
    <property type="entry name" value="DUF3102"/>
    <property type="match status" value="1"/>
</dbReference>
<proteinExistence type="predicted"/>
<evidence type="ECO:0000256" key="1">
    <source>
        <dbReference type="SAM" id="MobiDB-lite"/>
    </source>
</evidence>
<protein>
    <submittedName>
        <fullName evidence="2">DUF3102 domain-containing protein</fullName>
    </submittedName>
</protein>
<feature type="compositionally biased region" description="Basic and acidic residues" evidence="1">
    <location>
        <begin position="74"/>
        <end position="92"/>
    </location>
</feature>
<accession>A0AAE3Q9K1</accession>
<dbReference type="EMBL" id="JALDYZ010000002">
    <property type="protein sequence ID" value="MDI7921742.1"/>
    <property type="molecule type" value="Genomic_DNA"/>
</dbReference>
<reference evidence="2" key="1">
    <citation type="submission" date="2022-03" db="EMBL/GenBank/DDBJ databases">
        <title>Fererhizobium litorale gen. nov., sp. nov., isolated from sandy sediments of the Sea of Japan seashore.</title>
        <authorList>
            <person name="Romanenko L."/>
            <person name="Kurilenko V."/>
            <person name="Otstavnykh N."/>
            <person name="Svetashev V."/>
            <person name="Tekutyeva L."/>
            <person name="Isaeva M."/>
            <person name="Mikhailov V."/>
        </authorList>
    </citation>
    <scope>NUCLEOTIDE SEQUENCE</scope>
    <source>
        <strain evidence="2">KMM 9576</strain>
    </source>
</reference>
<name>A0AAE3Q9K1_9HYPH</name>
<dbReference type="Proteomes" id="UP001161580">
    <property type="component" value="Unassembled WGS sequence"/>
</dbReference>
<dbReference type="RefSeq" id="WP_311794279.1">
    <property type="nucleotide sequence ID" value="NZ_JALDYZ010000002.1"/>
</dbReference>
<comment type="caution">
    <text evidence="2">The sequence shown here is derived from an EMBL/GenBank/DDBJ whole genome shotgun (WGS) entry which is preliminary data.</text>
</comment>
<organism evidence="2 3">
    <name type="scientific">Ferirhizobium litorale</name>
    <dbReference type="NCBI Taxonomy" id="2927786"/>
    <lineage>
        <taxon>Bacteria</taxon>
        <taxon>Pseudomonadati</taxon>
        <taxon>Pseudomonadota</taxon>
        <taxon>Alphaproteobacteria</taxon>
        <taxon>Hyphomicrobiales</taxon>
        <taxon>Rhizobiaceae</taxon>
        <taxon>Ferirhizobium</taxon>
    </lineage>
</organism>
<evidence type="ECO:0000313" key="3">
    <source>
        <dbReference type="Proteomes" id="UP001161580"/>
    </source>
</evidence>
<feature type="region of interest" description="Disordered" evidence="1">
    <location>
        <begin position="69"/>
        <end position="92"/>
    </location>
</feature>
<dbReference type="InterPro" id="IPR021451">
    <property type="entry name" value="DUF3102"/>
</dbReference>
<gene>
    <name evidence="2" type="ORF">MRS75_06535</name>
</gene>
<sequence>MITEIEVEGLGVMRPLNDWQVKALRKMRGPNRAIAPMAFGLGMTVRQFKTLPAEQRNQAWVAYTKLMSASSMDPKPDVPRKPRLPRPSERVPMDRMIELGRELLEVKKQLPHGHFQLWIEDKSGISVDQARRFMRAARDAA</sequence>
<evidence type="ECO:0000313" key="2">
    <source>
        <dbReference type="EMBL" id="MDI7921742.1"/>
    </source>
</evidence>
<dbReference type="AlphaFoldDB" id="A0AAE3Q9K1"/>
<keyword evidence="3" id="KW-1185">Reference proteome</keyword>